<evidence type="ECO:0000256" key="6">
    <source>
        <dbReference type="ARBA" id="ARBA00022989"/>
    </source>
</evidence>
<feature type="compositionally biased region" description="Basic and acidic residues" evidence="8">
    <location>
        <begin position="283"/>
        <end position="303"/>
    </location>
</feature>
<feature type="region of interest" description="Disordered" evidence="8">
    <location>
        <begin position="283"/>
        <end position="309"/>
    </location>
</feature>
<evidence type="ECO:0000313" key="11">
    <source>
        <dbReference type="Proteomes" id="UP001597120"/>
    </source>
</evidence>
<feature type="transmembrane region" description="Helical" evidence="9">
    <location>
        <begin position="136"/>
        <end position="157"/>
    </location>
</feature>
<evidence type="ECO:0000256" key="3">
    <source>
        <dbReference type="ARBA" id="ARBA00022448"/>
    </source>
</evidence>
<dbReference type="InterPro" id="IPR004761">
    <property type="entry name" value="Spore_GerAB"/>
</dbReference>
<dbReference type="NCBIfam" id="TIGR00912">
    <property type="entry name" value="2A0309"/>
    <property type="match status" value="1"/>
</dbReference>
<dbReference type="PANTHER" id="PTHR34975">
    <property type="entry name" value="SPORE GERMINATION PROTEIN A2"/>
    <property type="match status" value="1"/>
</dbReference>
<dbReference type="Pfam" id="PF03845">
    <property type="entry name" value="Spore_permease"/>
    <property type="match status" value="1"/>
</dbReference>
<comment type="caution">
    <text evidence="10">The sequence shown here is derived from an EMBL/GenBank/DDBJ whole genome shotgun (WGS) entry which is preliminary data.</text>
</comment>
<evidence type="ECO:0000256" key="9">
    <source>
        <dbReference type="SAM" id="Phobius"/>
    </source>
</evidence>
<dbReference type="RefSeq" id="WP_379286304.1">
    <property type="nucleotide sequence ID" value="NZ_JBHTIU010000012.1"/>
</dbReference>
<keyword evidence="7 9" id="KW-0472">Membrane</keyword>
<evidence type="ECO:0000256" key="4">
    <source>
        <dbReference type="ARBA" id="ARBA00022544"/>
    </source>
</evidence>
<keyword evidence="6 9" id="KW-1133">Transmembrane helix</keyword>
<dbReference type="PANTHER" id="PTHR34975:SF2">
    <property type="entry name" value="SPORE GERMINATION PROTEIN A2"/>
    <property type="match status" value="1"/>
</dbReference>
<feature type="transmembrane region" description="Helical" evidence="9">
    <location>
        <begin position="38"/>
        <end position="56"/>
    </location>
</feature>
<dbReference type="EMBL" id="JBHTIU010000012">
    <property type="protein sequence ID" value="MFD0868372.1"/>
    <property type="molecule type" value="Genomic_DNA"/>
</dbReference>
<evidence type="ECO:0000256" key="5">
    <source>
        <dbReference type="ARBA" id="ARBA00022692"/>
    </source>
</evidence>
<evidence type="ECO:0000256" key="7">
    <source>
        <dbReference type="ARBA" id="ARBA00023136"/>
    </source>
</evidence>
<proteinExistence type="inferred from homology"/>
<feature type="transmembrane region" description="Helical" evidence="9">
    <location>
        <begin position="105"/>
        <end position="124"/>
    </location>
</feature>
<feature type="transmembrane region" description="Helical" evidence="9">
    <location>
        <begin position="254"/>
        <end position="275"/>
    </location>
</feature>
<feature type="transmembrane region" description="Helical" evidence="9">
    <location>
        <begin position="68"/>
        <end position="85"/>
    </location>
</feature>
<keyword evidence="4" id="KW-0309">Germination</keyword>
<reference evidence="11" key="1">
    <citation type="journal article" date="2019" name="Int. J. Syst. Evol. Microbiol.">
        <title>The Global Catalogue of Microorganisms (GCM) 10K type strain sequencing project: providing services to taxonomists for standard genome sequencing and annotation.</title>
        <authorList>
            <consortium name="The Broad Institute Genomics Platform"/>
            <consortium name="The Broad Institute Genome Sequencing Center for Infectious Disease"/>
            <person name="Wu L."/>
            <person name="Ma J."/>
        </authorList>
    </citation>
    <scope>NUCLEOTIDE SEQUENCE [LARGE SCALE GENOMIC DNA]</scope>
    <source>
        <strain evidence="11">CCUG 57263</strain>
    </source>
</reference>
<dbReference type="Proteomes" id="UP001597120">
    <property type="component" value="Unassembled WGS sequence"/>
</dbReference>
<feature type="transmembrane region" description="Helical" evidence="9">
    <location>
        <begin position="192"/>
        <end position="211"/>
    </location>
</feature>
<protein>
    <submittedName>
        <fullName evidence="10">Endospore germination permease</fullName>
    </submittedName>
</protein>
<keyword evidence="3" id="KW-0813">Transport</keyword>
<keyword evidence="5 9" id="KW-0812">Transmembrane</keyword>
<sequence>MGHLAFLTYLHSIFCIHGRLHSQRYEYMDYLFLSSGNPPPFVLSLSGLLLCSVAAYSGLQAISITSGMLLPIVILLGFFVMSANFEHKDYSYLFPLFEYGWTPSLRGAFFVLSGFSEIVILLLIQHRLRRKVKLWHILLLAIILAWLTLGPTMGSIAEFGPGEAAKQRYPPFEQWRLVKVGRYIEHLDFFSIYQWLTGAFIRISITQFLILELLDVRKKLARVIVLFGLGVITFFICELPYSDPVFLSILKNYYYPYSFFMMISVILILTLLASLSRRKGAGKHEMDSKMDDSAGHAIQERSEGSYPLE</sequence>
<gene>
    <name evidence="10" type="ORF">ACFQ03_04370</name>
</gene>
<comment type="subcellular location">
    <subcellularLocation>
        <location evidence="1">Membrane</location>
        <topology evidence="1">Multi-pass membrane protein</topology>
    </subcellularLocation>
</comment>
<evidence type="ECO:0000256" key="1">
    <source>
        <dbReference type="ARBA" id="ARBA00004141"/>
    </source>
</evidence>
<accession>A0ABW3D4M0</accession>
<name>A0ABW3D4M0_9BACL</name>
<feature type="transmembrane region" description="Helical" evidence="9">
    <location>
        <begin position="223"/>
        <end position="242"/>
    </location>
</feature>
<evidence type="ECO:0000256" key="2">
    <source>
        <dbReference type="ARBA" id="ARBA00007998"/>
    </source>
</evidence>
<evidence type="ECO:0000256" key="8">
    <source>
        <dbReference type="SAM" id="MobiDB-lite"/>
    </source>
</evidence>
<keyword evidence="11" id="KW-1185">Reference proteome</keyword>
<comment type="similarity">
    <text evidence="2">Belongs to the amino acid-polyamine-organocation (APC) superfamily. Spore germination protein (SGP) (TC 2.A.3.9) family.</text>
</comment>
<organism evidence="10 11">
    <name type="scientific">Paenibacillus residui</name>
    <dbReference type="NCBI Taxonomy" id="629724"/>
    <lineage>
        <taxon>Bacteria</taxon>
        <taxon>Bacillati</taxon>
        <taxon>Bacillota</taxon>
        <taxon>Bacilli</taxon>
        <taxon>Bacillales</taxon>
        <taxon>Paenibacillaceae</taxon>
        <taxon>Paenibacillus</taxon>
    </lineage>
</organism>
<evidence type="ECO:0000313" key="10">
    <source>
        <dbReference type="EMBL" id="MFD0868372.1"/>
    </source>
</evidence>